<reference evidence="1" key="1">
    <citation type="submission" date="2017-02" db="UniProtKB">
        <authorList>
            <consortium name="WormBaseParasite"/>
        </authorList>
    </citation>
    <scope>IDENTIFICATION</scope>
</reference>
<protein>
    <submittedName>
        <fullName evidence="1">Ovule protein</fullName>
    </submittedName>
</protein>
<evidence type="ECO:0000313" key="1">
    <source>
        <dbReference type="WBParaSite" id="BTMF_0001510401-mRNA-1"/>
    </source>
</evidence>
<dbReference type="AlphaFoldDB" id="A0A0R3R514"/>
<proteinExistence type="predicted"/>
<accession>A0A0R3R514</accession>
<name>A0A0R3R514_9BILA</name>
<sequence>LINSRKRSCSISATNFPFFISAFTICTDSCKIITNLSVTIINKRNFELKKGKNRWTRKR</sequence>
<organism evidence="1">
    <name type="scientific">Brugia timori</name>
    <dbReference type="NCBI Taxonomy" id="42155"/>
    <lineage>
        <taxon>Eukaryota</taxon>
        <taxon>Metazoa</taxon>
        <taxon>Ecdysozoa</taxon>
        <taxon>Nematoda</taxon>
        <taxon>Chromadorea</taxon>
        <taxon>Rhabditida</taxon>
        <taxon>Spirurina</taxon>
        <taxon>Spiruromorpha</taxon>
        <taxon>Filarioidea</taxon>
        <taxon>Onchocercidae</taxon>
        <taxon>Brugia</taxon>
    </lineage>
</organism>
<dbReference type="WBParaSite" id="BTMF_0001510401-mRNA-1">
    <property type="protein sequence ID" value="BTMF_0001510401-mRNA-1"/>
    <property type="gene ID" value="BTMF_0001510401"/>
</dbReference>